<keyword evidence="7" id="KW-0206">Cytoskeleton</keyword>
<keyword evidence="5" id="KW-0493">Microtubule</keyword>
<name>A0A914AKS3_PATMI</name>
<dbReference type="GO" id="GO:0005813">
    <property type="term" value="C:centrosome"/>
    <property type="evidence" value="ECO:0007669"/>
    <property type="project" value="UniProtKB-SubCell"/>
</dbReference>
<dbReference type="GO" id="GO:0047496">
    <property type="term" value="P:vesicle transport along microtubule"/>
    <property type="evidence" value="ECO:0007669"/>
    <property type="project" value="TreeGrafter"/>
</dbReference>
<comment type="similarity">
    <text evidence="3">Belongs to the nudE family.</text>
</comment>
<dbReference type="GO" id="GO:0016477">
    <property type="term" value="P:cell migration"/>
    <property type="evidence" value="ECO:0007669"/>
    <property type="project" value="TreeGrafter"/>
</dbReference>
<evidence type="ECO:0000256" key="8">
    <source>
        <dbReference type="SAM" id="Coils"/>
    </source>
</evidence>
<keyword evidence="6 8" id="KW-0175">Coiled coil</keyword>
<dbReference type="GO" id="GO:0005874">
    <property type="term" value="C:microtubule"/>
    <property type="evidence" value="ECO:0007669"/>
    <property type="project" value="UniProtKB-KW"/>
</dbReference>
<feature type="coiled-coil region" evidence="8">
    <location>
        <begin position="22"/>
        <end position="179"/>
    </location>
</feature>
<reference evidence="11" key="1">
    <citation type="submission" date="2022-11" db="UniProtKB">
        <authorList>
            <consortium name="EnsemblMetazoa"/>
        </authorList>
    </citation>
    <scope>IDENTIFICATION</scope>
</reference>
<feature type="region of interest" description="Disordered" evidence="9">
    <location>
        <begin position="195"/>
        <end position="214"/>
    </location>
</feature>
<dbReference type="GO" id="GO:0000132">
    <property type="term" value="P:establishment of mitotic spindle orientation"/>
    <property type="evidence" value="ECO:0007669"/>
    <property type="project" value="TreeGrafter"/>
</dbReference>
<dbReference type="RefSeq" id="XP_038064193.1">
    <property type="nucleotide sequence ID" value="XM_038208265.1"/>
</dbReference>
<dbReference type="PANTHER" id="PTHR10921">
    <property type="entry name" value="NUCLEAR DISTRIBUTION PROTEIN NUDE HOMOLOG 1"/>
    <property type="match status" value="1"/>
</dbReference>
<evidence type="ECO:0000256" key="4">
    <source>
        <dbReference type="ARBA" id="ARBA00022490"/>
    </source>
</evidence>
<dbReference type="GO" id="GO:0005819">
    <property type="term" value="C:spindle"/>
    <property type="evidence" value="ECO:0007669"/>
    <property type="project" value="UniProtKB-SubCell"/>
</dbReference>
<evidence type="ECO:0000313" key="12">
    <source>
        <dbReference type="Proteomes" id="UP000887568"/>
    </source>
</evidence>
<feature type="domain" description="NUDE" evidence="10">
    <location>
        <begin position="134"/>
        <end position="303"/>
    </location>
</feature>
<feature type="region of interest" description="Disordered" evidence="9">
    <location>
        <begin position="279"/>
        <end position="318"/>
    </location>
</feature>
<evidence type="ECO:0000313" key="11">
    <source>
        <dbReference type="EnsemblMetazoa" id="XP_038064193.1"/>
    </source>
</evidence>
<dbReference type="EnsemblMetazoa" id="XM_038208265.1">
    <property type="protein sequence ID" value="XP_038064193.1"/>
    <property type="gene ID" value="LOC119734725"/>
</dbReference>
<proteinExistence type="inferred from homology"/>
<evidence type="ECO:0000256" key="9">
    <source>
        <dbReference type="SAM" id="MobiDB-lite"/>
    </source>
</evidence>
<dbReference type="GO" id="GO:0007020">
    <property type="term" value="P:microtubule nucleation"/>
    <property type="evidence" value="ECO:0007669"/>
    <property type="project" value="TreeGrafter"/>
</dbReference>
<evidence type="ECO:0000259" key="10">
    <source>
        <dbReference type="Pfam" id="PF04880"/>
    </source>
</evidence>
<dbReference type="GO" id="GO:0008017">
    <property type="term" value="F:microtubule binding"/>
    <property type="evidence" value="ECO:0007669"/>
    <property type="project" value="InterPro"/>
</dbReference>
<dbReference type="PANTHER" id="PTHR10921:SF1">
    <property type="entry name" value="NUCLEAR DISTRIBUTION PROTEIN NUDE HOMOLOG"/>
    <property type="match status" value="1"/>
</dbReference>
<evidence type="ECO:0000256" key="3">
    <source>
        <dbReference type="ARBA" id="ARBA00007429"/>
    </source>
</evidence>
<evidence type="ECO:0000256" key="6">
    <source>
        <dbReference type="ARBA" id="ARBA00023054"/>
    </source>
</evidence>
<organism evidence="11 12">
    <name type="scientific">Patiria miniata</name>
    <name type="common">Bat star</name>
    <name type="synonym">Asterina miniata</name>
    <dbReference type="NCBI Taxonomy" id="46514"/>
    <lineage>
        <taxon>Eukaryota</taxon>
        <taxon>Metazoa</taxon>
        <taxon>Echinodermata</taxon>
        <taxon>Eleutherozoa</taxon>
        <taxon>Asterozoa</taxon>
        <taxon>Asteroidea</taxon>
        <taxon>Valvatacea</taxon>
        <taxon>Valvatida</taxon>
        <taxon>Asterinidae</taxon>
        <taxon>Patiria</taxon>
    </lineage>
</organism>
<feature type="compositionally biased region" description="Polar residues" evidence="9">
    <location>
        <begin position="301"/>
        <end position="311"/>
    </location>
</feature>
<dbReference type="GO" id="GO:0051642">
    <property type="term" value="P:centrosome localization"/>
    <property type="evidence" value="ECO:0007669"/>
    <property type="project" value="TreeGrafter"/>
</dbReference>
<protein>
    <recommendedName>
        <fullName evidence="10">NUDE domain-containing protein</fullName>
    </recommendedName>
</protein>
<dbReference type="OrthoDB" id="5877028at2759"/>
<evidence type="ECO:0000256" key="2">
    <source>
        <dbReference type="ARBA" id="ARBA00004300"/>
    </source>
</evidence>
<dbReference type="GeneID" id="119734725"/>
<dbReference type="InterPro" id="IPR033494">
    <property type="entry name" value="NUDE"/>
</dbReference>
<dbReference type="GO" id="GO:0007100">
    <property type="term" value="P:mitotic centrosome separation"/>
    <property type="evidence" value="ECO:0007669"/>
    <property type="project" value="TreeGrafter"/>
</dbReference>
<sequence length="318" mass="35932">MADAPSSFASPQEELAYWKKLADDYRKNWEEAKEELDEFQISSQELEAELETQLESAEGKVKELTVAKERLQNEADILKEKLEHSQNEYLRQINELQDELAQIKAIREELSKYIRELEQHNDDLERAKRTTVTSLEDFEARLNLAIERNAFLENELDEKESLEVTVQRMKDEARDMAHELAVKGKMMTVRNSQVLPDNDRMDTTPQKHGNTRLPETDNKVLHEAETNTTPGLNRAETGGSAGFTPLTPSARISALNIVGDLLRKVGALESKLASCRNFVKEPPRKANSPVDSPRAAKRANRTGTTSSSTLQGMVKITV</sequence>
<evidence type="ECO:0000256" key="1">
    <source>
        <dbReference type="ARBA" id="ARBA00004186"/>
    </source>
</evidence>
<keyword evidence="12" id="KW-1185">Reference proteome</keyword>
<dbReference type="OMA" id="KTYREHA"/>
<dbReference type="Pfam" id="PF04880">
    <property type="entry name" value="NUDE_C"/>
    <property type="match status" value="1"/>
</dbReference>
<dbReference type="Proteomes" id="UP000887568">
    <property type="component" value="Unplaced"/>
</dbReference>
<dbReference type="Gene3D" id="6.10.250.1080">
    <property type="match status" value="1"/>
</dbReference>
<accession>A0A914AKS3</accession>
<keyword evidence="4" id="KW-0963">Cytoplasm</keyword>
<dbReference type="GO" id="GO:0007059">
    <property type="term" value="P:chromosome segregation"/>
    <property type="evidence" value="ECO:0007669"/>
    <property type="project" value="TreeGrafter"/>
</dbReference>
<dbReference type="InterPro" id="IPR006964">
    <property type="entry name" value="NUDE_dom"/>
</dbReference>
<evidence type="ECO:0000256" key="5">
    <source>
        <dbReference type="ARBA" id="ARBA00022701"/>
    </source>
</evidence>
<dbReference type="GO" id="GO:0000776">
    <property type="term" value="C:kinetochore"/>
    <property type="evidence" value="ECO:0007669"/>
    <property type="project" value="TreeGrafter"/>
</dbReference>
<dbReference type="GO" id="GO:0005871">
    <property type="term" value="C:kinesin complex"/>
    <property type="evidence" value="ECO:0007669"/>
    <property type="project" value="TreeGrafter"/>
</dbReference>
<comment type="subcellular location">
    <subcellularLocation>
        <location evidence="2">Cytoplasm</location>
        <location evidence="2">Cytoskeleton</location>
        <location evidence="2">Microtubule organizing center</location>
        <location evidence="2">Centrosome</location>
    </subcellularLocation>
    <subcellularLocation>
        <location evidence="1">Cytoplasm</location>
        <location evidence="1">Cytoskeleton</location>
        <location evidence="1">Spindle</location>
    </subcellularLocation>
</comment>
<evidence type="ECO:0000256" key="7">
    <source>
        <dbReference type="ARBA" id="ARBA00023212"/>
    </source>
</evidence>
<dbReference type="AlphaFoldDB" id="A0A914AKS3"/>